<accession>A0A8K1C8S5</accession>
<feature type="compositionally biased region" description="Basic and acidic residues" evidence="1">
    <location>
        <begin position="205"/>
        <end position="214"/>
    </location>
</feature>
<comment type="caution">
    <text evidence="3">The sequence shown here is derived from an EMBL/GenBank/DDBJ whole genome shotgun (WGS) entry which is preliminary data.</text>
</comment>
<dbReference type="InterPro" id="IPR036020">
    <property type="entry name" value="WW_dom_sf"/>
</dbReference>
<name>A0A8K1C8S5_PYTOL</name>
<dbReference type="AlphaFoldDB" id="A0A8K1C8S5"/>
<keyword evidence="4" id="KW-1185">Reference proteome</keyword>
<reference evidence="3" key="1">
    <citation type="submission" date="2019-03" db="EMBL/GenBank/DDBJ databases">
        <title>Long read genome sequence of the mycoparasitic Pythium oligandrum ATCC 38472 isolated from sugarbeet rhizosphere.</title>
        <authorList>
            <person name="Gaulin E."/>
        </authorList>
    </citation>
    <scope>NUCLEOTIDE SEQUENCE</scope>
    <source>
        <strain evidence="3">ATCC 38472_TT</strain>
    </source>
</reference>
<evidence type="ECO:0000259" key="2">
    <source>
        <dbReference type="PROSITE" id="PS50020"/>
    </source>
</evidence>
<dbReference type="Gene3D" id="2.20.70.10">
    <property type="match status" value="1"/>
</dbReference>
<organism evidence="3 4">
    <name type="scientific">Pythium oligandrum</name>
    <name type="common">Mycoparasitic fungus</name>
    <dbReference type="NCBI Taxonomy" id="41045"/>
    <lineage>
        <taxon>Eukaryota</taxon>
        <taxon>Sar</taxon>
        <taxon>Stramenopiles</taxon>
        <taxon>Oomycota</taxon>
        <taxon>Peronosporomycetes</taxon>
        <taxon>Pythiales</taxon>
        <taxon>Pythiaceae</taxon>
        <taxon>Pythium</taxon>
    </lineage>
</organism>
<feature type="compositionally biased region" description="Low complexity" evidence="1">
    <location>
        <begin position="182"/>
        <end position="200"/>
    </location>
</feature>
<feature type="region of interest" description="Disordered" evidence="1">
    <location>
        <begin position="174"/>
        <end position="229"/>
    </location>
</feature>
<gene>
    <name evidence="3" type="ORF">Poli38472_010123</name>
</gene>
<proteinExistence type="predicted"/>
<dbReference type="FunFam" id="2.20.70.10:FF:000236">
    <property type="entry name" value="Uncharacterized protein"/>
    <property type="match status" value="1"/>
</dbReference>
<evidence type="ECO:0000313" key="4">
    <source>
        <dbReference type="Proteomes" id="UP000794436"/>
    </source>
</evidence>
<dbReference type="SMART" id="SM00456">
    <property type="entry name" value="WW"/>
    <property type="match status" value="1"/>
</dbReference>
<sequence>MATHGVNGASMATLNERFIKCAGCKVNIPKEDMLALGQCTVCKRVYEPEPVGDDAVLVETVAFTEGTQTNAATPASAPAKPKKKRWVEMTSKRGRVYYHNTETGEDRWEKPADIDAEAADDSFVPYKNDTIKNAVLREQAKVDATKMGMPATVIASMQQQLQEQQAEEDPLTQMLRRPKQQSAATSTTAAHETPSAHPTPLTHHGYVDDHHEQETADPNAQDGRNCVVM</sequence>
<evidence type="ECO:0000313" key="3">
    <source>
        <dbReference type="EMBL" id="TMW58564.1"/>
    </source>
</evidence>
<dbReference type="PROSITE" id="PS50020">
    <property type="entry name" value="WW_DOMAIN_2"/>
    <property type="match status" value="1"/>
</dbReference>
<dbReference type="InterPro" id="IPR001202">
    <property type="entry name" value="WW_dom"/>
</dbReference>
<dbReference type="Proteomes" id="UP000794436">
    <property type="component" value="Unassembled WGS sequence"/>
</dbReference>
<evidence type="ECO:0000256" key="1">
    <source>
        <dbReference type="SAM" id="MobiDB-lite"/>
    </source>
</evidence>
<protein>
    <recommendedName>
        <fullName evidence="2">WW domain-containing protein</fullName>
    </recommendedName>
</protein>
<dbReference type="Pfam" id="PF00397">
    <property type="entry name" value="WW"/>
    <property type="match status" value="1"/>
</dbReference>
<feature type="domain" description="WW" evidence="2">
    <location>
        <begin position="80"/>
        <end position="113"/>
    </location>
</feature>
<dbReference type="SUPFAM" id="SSF51045">
    <property type="entry name" value="WW domain"/>
    <property type="match status" value="1"/>
</dbReference>
<dbReference type="EMBL" id="SPLM01000111">
    <property type="protein sequence ID" value="TMW58564.1"/>
    <property type="molecule type" value="Genomic_DNA"/>
</dbReference>
<dbReference type="OrthoDB" id="187617at2759"/>
<dbReference type="CDD" id="cd00201">
    <property type="entry name" value="WW"/>
    <property type="match status" value="1"/>
</dbReference>